<evidence type="ECO:0000256" key="1">
    <source>
        <dbReference type="SAM" id="MobiDB-lite"/>
    </source>
</evidence>
<feature type="domain" description="Fungal-type protein kinase" evidence="2">
    <location>
        <begin position="179"/>
        <end position="693"/>
    </location>
</feature>
<organism evidence="3 4">
    <name type="scientific">Rhizoctonia solani</name>
    <dbReference type="NCBI Taxonomy" id="456999"/>
    <lineage>
        <taxon>Eukaryota</taxon>
        <taxon>Fungi</taxon>
        <taxon>Dikarya</taxon>
        <taxon>Basidiomycota</taxon>
        <taxon>Agaricomycotina</taxon>
        <taxon>Agaricomycetes</taxon>
        <taxon>Cantharellales</taxon>
        <taxon>Ceratobasidiaceae</taxon>
        <taxon>Rhizoctonia</taxon>
    </lineage>
</organism>
<evidence type="ECO:0000313" key="4">
    <source>
        <dbReference type="Proteomes" id="UP000663843"/>
    </source>
</evidence>
<evidence type="ECO:0000313" key="3">
    <source>
        <dbReference type="EMBL" id="CAE6382186.1"/>
    </source>
</evidence>
<accession>A0A8H2ZZ63</accession>
<dbReference type="Pfam" id="PF17667">
    <property type="entry name" value="Pkinase_fungal"/>
    <property type="match status" value="1"/>
</dbReference>
<dbReference type="PANTHER" id="PTHR38248">
    <property type="entry name" value="FUNK1 6"/>
    <property type="match status" value="1"/>
</dbReference>
<dbReference type="EMBL" id="CAJMWT010001149">
    <property type="protein sequence ID" value="CAE6382186.1"/>
    <property type="molecule type" value="Genomic_DNA"/>
</dbReference>
<comment type="caution">
    <text evidence="3">The sequence shown here is derived from an EMBL/GenBank/DDBJ whole genome shotgun (WGS) entry which is preliminary data.</text>
</comment>
<dbReference type="Proteomes" id="UP000663843">
    <property type="component" value="Unassembled WGS sequence"/>
</dbReference>
<dbReference type="PANTHER" id="PTHR38248:SF2">
    <property type="entry name" value="FUNK1 11"/>
    <property type="match status" value="1"/>
</dbReference>
<dbReference type="AlphaFoldDB" id="A0A8H2ZZ63"/>
<feature type="region of interest" description="Disordered" evidence="1">
    <location>
        <begin position="338"/>
        <end position="362"/>
    </location>
</feature>
<name>A0A8H2ZZ63_9AGAM</name>
<gene>
    <name evidence="3" type="ORF">RDB_LOCUS25212</name>
</gene>
<sequence length="803" mass="91287">MPDDSRVYLSKPQRQRIPQSTVFLDDIIEAEFKDAIFYDPNFFRNFFRIVPSPTDVLGLCRRYDWYLHVHNKWNIPEDIDDEKCLHQPVLHILNTVKSATDAILGSLTRAEMISVSDPRLGPPQYQAYHGPINRRIRGLALPDKCAQYFEDWSTRDLGYTQPDKIMLHLRPDIILFHNEWRSWTSIKLIVEIVEDTRYLAAGIKQLACYAFAIFAHQPWRRHWYSLLICGEQATFVRFDRAGVLYSCFLNIANNPTFAVTLASLLSLDTVDQGIDAAFSFAKDGGYINLPESMLSKARRPDVGNPIITRRFRILRTFDDLSSKRRVVGSGTSLFRIREHLPPGPECETENSKGKAKEESAGRNEPAEYVLKLSWRLDDGRPEGEALEDVDGVFGIPQYVSHGDITISGECRCSPPGVHPSHIEYRNCVDRTPVLPGLRAFRNFRDVLASIPPENVGGVSQAPRETLPTSNATRRNRIYSYVLTSSIGTPMERAVSPRIYVRAMMDAILGYWGLYNRGIIHRGISPLNLLILTQQLESTRTRRTEIDHRIQYGALVESEKQLREALRDTVGTRSPIGMLVDLSSHQRLGYSKASLTPEVVGENRALPHKFLESKDLDKFKVKRRKGNSGGSVAKRVDTFTFDVDGPQPDFGNLVCCNERFYSIRVARMIMTPELKYQHHFYDDLESFFWVMLWTAISHVDSRGKDRSESATRYLANFHQTDPSRLDIGWKEMILDDCLLRSGAKTIAMLDASKNSWASSRLLQVAIVTFGFQIGALREEEQVSPPAEVFDALISALEGVMKTES</sequence>
<evidence type="ECO:0000259" key="2">
    <source>
        <dbReference type="Pfam" id="PF17667"/>
    </source>
</evidence>
<feature type="compositionally biased region" description="Basic and acidic residues" evidence="1">
    <location>
        <begin position="349"/>
        <end position="362"/>
    </location>
</feature>
<proteinExistence type="predicted"/>
<dbReference type="InterPro" id="IPR040976">
    <property type="entry name" value="Pkinase_fungal"/>
</dbReference>
<reference evidence="3" key="1">
    <citation type="submission" date="2021-01" db="EMBL/GenBank/DDBJ databases">
        <authorList>
            <person name="Kaushik A."/>
        </authorList>
    </citation>
    <scope>NUCLEOTIDE SEQUENCE</scope>
    <source>
        <strain evidence="3">AG2-2IIIB</strain>
    </source>
</reference>
<protein>
    <recommendedName>
        <fullName evidence="2">Fungal-type protein kinase domain-containing protein</fullName>
    </recommendedName>
</protein>